<evidence type="ECO:0000313" key="5">
    <source>
        <dbReference type="Proteomes" id="UP001163798"/>
    </source>
</evidence>
<dbReference type="GO" id="GO:0003968">
    <property type="term" value="F:RNA-directed RNA polymerase activity"/>
    <property type="evidence" value="ECO:0007669"/>
    <property type="project" value="UniProtKB-KW"/>
</dbReference>
<sequence>MNVMVKNSKATSGNINSNAEDLLGLDGSDWLEEVTQKLVIKTPDSTPRKPKIRKTISESVQTIKATNKIPIAIDLRSHSEPLIKPDRPTNLTGHTPTKSSTDSSRPLIVIKQPELIWISSEEDDAGDTESDSDSSSIFDRGSGPSLQTTMSSIASFIPESPSNAILSRPNPGLSLQACHTVPRPVDCHKSSVSPSRSRSYTPILPFDNEPCTSSSDLLSPSPSTLLSSSSISLSPTALEPPPTTSRKYFIIAHDKETQKLFDNIKGPVPWGAQYELARGVILKEWTWEDVREKVHNFAGKSDAEVMHLVCYVMKDVPFPKLLKNDIGQESDREQLALLENRGRGLGFMGHFQDVDNWFGGQIQQIATLRETARFTLFLQLEPLEMRRSTRFARQFGSRRVLQVRIADDFLRAQARERTIRFLSRKFVLNGRVFAPTPPKEGAVYLVEIGEDYERTSMSKFGDQHRKSLREVLEWHNPMALNSQQPISKYAARAALALSNTVPALIFEVENIHFIEDIIASDCQEKKPPAHKVLTDGCGFMNEAALKAIATALNYPCRPTAVQGRIAGSKGLWTIHPDKSVNTSEIPQIWIRDSQRKIIYPQFDSSSKHYSSLDRAHRIFDLCHAALPSLSTTGPTVSLKKQSVLNLWANGAPVELFKELMKKGLEEIIEPLMQWDGQFAMPALWDAINKTGKVSHIRTARAGAGMARALGLAGRDYSKEGSTRSETGAMSPIFSSTVTGRNEFSGAPIGLHETAIELVQAGFHPARDSILWSTLQKVLEVTVQGAIDKCNIPLPEGSSATAFVIPDPLGVLQENEIYYRSSTPIRDPNTQTLFHVITGEVLSVRYPLRVTSDTQKVIAVDKPELAPWSDVFIVPIKPSDSGGQGLVSMMSKCSGGDQDGDDLCGTWLDSLVKSFKESPLVLEPENISSEFEDRVQKLEGFLAQIATGPDAEHDLISAFLKSLTDSNVGLYDKFHESVVRHDGYTSDEALRLAFLFNRLLDAPKTGAVLRTEVMKMDQKRNRDIKQSLEGRAQSGSQASFIFDELETFGQDLLKTTMTKFQQLPPLSERSYMLLEPYKVAQNLCQFGSIPADTLAKIAESSESDPRNVERILLEARRSDLRFLEHHVDQAFLKFCSIARTNRDFEEKKTQKKGKSSQINVMDPAVALYAQEIHGLTNTLPNIEQVKASYAYSKGKTFNFGKTVAFRTLCEIQVAALSEGGAPCSRILDQVKSVSGGARRLFQQ</sequence>
<name>A0AA38KV13_9AGAR</name>
<feature type="compositionally biased region" description="Low complexity" evidence="2">
    <location>
        <begin position="190"/>
        <end position="199"/>
    </location>
</feature>
<feature type="compositionally biased region" description="Basic and acidic residues" evidence="2">
    <location>
        <begin position="78"/>
        <end position="87"/>
    </location>
</feature>
<dbReference type="EC" id="2.7.7.48" evidence="1"/>
<gene>
    <name evidence="4" type="ORF">GGU10DRAFT_317404</name>
</gene>
<feature type="region of interest" description="Disordered" evidence="2">
    <location>
        <begin position="185"/>
        <end position="205"/>
    </location>
</feature>
<dbReference type="Pfam" id="PF05183">
    <property type="entry name" value="RdRP"/>
    <property type="match status" value="1"/>
</dbReference>
<dbReference type="GO" id="GO:0003723">
    <property type="term" value="F:RNA binding"/>
    <property type="evidence" value="ECO:0007669"/>
    <property type="project" value="UniProtKB-KW"/>
</dbReference>
<dbReference type="AlphaFoldDB" id="A0AA38KV13"/>
<feature type="compositionally biased region" description="Acidic residues" evidence="2">
    <location>
        <begin position="120"/>
        <end position="132"/>
    </location>
</feature>
<organism evidence="4 5">
    <name type="scientific">Lentinula aff. detonsa</name>
    <dbReference type="NCBI Taxonomy" id="2804958"/>
    <lineage>
        <taxon>Eukaryota</taxon>
        <taxon>Fungi</taxon>
        <taxon>Dikarya</taxon>
        <taxon>Basidiomycota</taxon>
        <taxon>Agaricomycotina</taxon>
        <taxon>Agaricomycetes</taxon>
        <taxon>Agaricomycetidae</taxon>
        <taxon>Agaricales</taxon>
        <taxon>Marasmiineae</taxon>
        <taxon>Omphalotaceae</taxon>
        <taxon>Lentinula</taxon>
    </lineage>
</organism>
<dbReference type="PANTHER" id="PTHR23079:SF14">
    <property type="entry name" value="RNA-DEPENDENT RNA POLYMERASE"/>
    <property type="match status" value="1"/>
</dbReference>
<keyword evidence="1" id="KW-0694">RNA-binding</keyword>
<feature type="compositionally biased region" description="Polar residues" evidence="2">
    <location>
        <begin position="89"/>
        <end position="103"/>
    </location>
</feature>
<keyword evidence="5" id="KW-1185">Reference proteome</keyword>
<evidence type="ECO:0000259" key="3">
    <source>
        <dbReference type="Pfam" id="PF05183"/>
    </source>
</evidence>
<dbReference type="PANTHER" id="PTHR23079">
    <property type="entry name" value="RNA-DEPENDENT RNA POLYMERASE"/>
    <property type="match status" value="1"/>
</dbReference>
<accession>A0AA38KV13</accession>
<evidence type="ECO:0000256" key="2">
    <source>
        <dbReference type="SAM" id="MobiDB-lite"/>
    </source>
</evidence>
<proteinExistence type="inferred from homology"/>
<dbReference type="InterPro" id="IPR057596">
    <property type="entry name" value="RDRP_core"/>
</dbReference>
<comment type="catalytic activity">
    <reaction evidence="1">
        <text>RNA(n) + a ribonucleoside 5'-triphosphate = RNA(n+1) + diphosphate</text>
        <dbReference type="Rhea" id="RHEA:21248"/>
        <dbReference type="Rhea" id="RHEA-COMP:14527"/>
        <dbReference type="Rhea" id="RHEA-COMP:17342"/>
        <dbReference type="ChEBI" id="CHEBI:33019"/>
        <dbReference type="ChEBI" id="CHEBI:61557"/>
        <dbReference type="ChEBI" id="CHEBI:140395"/>
        <dbReference type="EC" id="2.7.7.48"/>
    </reaction>
</comment>
<keyword evidence="1" id="KW-0548">Nucleotidyltransferase</keyword>
<evidence type="ECO:0000256" key="1">
    <source>
        <dbReference type="RuleBase" id="RU363098"/>
    </source>
</evidence>
<feature type="region of interest" description="Disordered" evidence="2">
    <location>
        <begin position="119"/>
        <end position="144"/>
    </location>
</feature>
<dbReference type="GO" id="GO:0031380">
    <property type="term" value="C:nuclear RNA-directed RNA polymerase complex"/>
    <property type="evidence" value="ECO:0007669"/>
    <property type="project" value="TreeGrafter"/>
</dbReference>
<keyword evidence="1" id="KW-0808">Transferase</keyword>
<dbReference type="GO" id="GO:0030422">
    <property type="term" value="P:siRNA processing"/>
    <property type="evidence" value="ECO:0007669"/>
    <property type="project" value="TreeGrafter"/>
</dbReference>
<feature type="region of interest" description="Disordered" evidence="2">
    <location>
        <begin position="78"/>
        <end position="103"/>
    </location>
</feature>
<evidence type="ECO:0000313" key="4">
    <source>
        <dbReference type="EMBL" id="KAJ3783117.1"/>
    </source>
</evidence>
<dbReference type="Proteomes" id="UP001163798">
    <property type="component" value="Unassembled WGS sequence"/>
</dbReference>
<comment type="similarity">
    <text evidence="1">Belongs to the RdRP family.</text>
</comment>
<dbReference type="InterPro" id="IPR007855">
    <property type="entry name" value="RDRP"/>
</dbReference>
<dbReference type="EMBL" id="MU793436">
    <property type="protein sequence ID" value="KAJ3783117.1"/>
    <property type="molecule type" value="Genomic_DNA"/>
</dbReference>
<feature type="domain" description="RDRP core" evidence="3">
    <location>
        <begin position="379"/>
        <end position="1018"/>
    </location>
</feature>
<keyword evidence="1" id="KW-0696">RNA-directed RNA polymerase</keyword>
<comment type="caution">
    <text evidence="4">The sequence shown here is derived from an EMBL/GenBank/DDBJ whole genome shotgun (WGS) entry which is preliminary data.</text>
</comment>
<reference evidence="4" key="1">
    <citation type="submission" date="2022-08" db="EMBL/GenBank/DDBJ databases">
        <authorList>
            <consortium name="DOE Joint Genome Institute"/>
            <person name="Min B."/>
            <person name="Riley R."/>
            <person name="Sierra-Patev S."/>
            <person name="Naranjo-Ortiz M."/>
            <person name="Looney B."/>
            <person name="Konkel Z."/>
            <person name="Slot J.C."/>
            <person name="Sakamoto Y."/>
            <person name="Steenwyk J.L."/>
            <person name="Rokas A."/>
            <person name="Carro J."/>
            <person name="Camarero S."/>
            <person name="Ferreira P."/>
            <person name="Molpeceres G."/>
            <person name="Ruiz-Duenas F.J."/>
            <person name="Serrano A."/>
            <person name="Henrissat B."/>
            <person name="Drula E."/>
            <person name="Hughes K.W."/>
            <person name="Mata J.L."/>
            <person name="Ishikawa N.K."/>
            <person name="Vargas-Isla R."/>
            <person name="Ushijima S."/>
            <person name="Smith C.A."/>
            <person name="Ahrendt S."/>
            <person name="Andreopoulos W."/>
            <person name="He G."/>
            <person name="Labutti K."/>
            <person name="Lipzen A."/>
            <person name="Ng V."/>
            <person name="Sandor L."/>
            <person name="Barry K."/>
            <person name="Martinez A.T."/>
            <person name="Xiao Y."/>
            <person name="Gibbons J.G."/>
            <person name="Terashima K."/>
            <person name="Hibbett D.S."/>
            <person name="Grigoriev I.V."/>
        </authorList>
    </citation>
    <scope>NUCLEOTIDE SEQUENCE</scope>
    <source>
        <strain evidence="4">TFB10291</strain>
    </source>
</reference>
<protein>
    <recommendedName>
        <fullName evidence="1">RNA-dependent RNA polymerase</fullName>
        <ecNumber evidence="1">2.7.7.48</ecNumber>
    </recommendedName>
</protein>